<dbReference type="GO" id="GO:0004722">
    <property type="term" value="F:protein serine/threonine phosphatase activity"/>
    <property type="evidence" value="ECO:0007669"/>
    <property type="project" value="InterPro"/>
</dbReference>
<evidence type="ECO:0000256" key="2">
    <source>
        <dbReference type="ARBA" id="ARBA00022723"/>
    </source>
</evidence>
<dbReference type="InParanoid" id="T0R1N2"/>
<dbReference type="GO" id="GO:0046872">
    <property type="term" value="F:metal ion binding"/>
    <property type="evidence" value="ECO:0007669"/>
    <property type="project" value="UniProtKB-KW"/>
</dbReference>
<feature type="domain" description="PPM-type phosphatase" evidence="6">
    <location>
        <begin position="33"/>
        <end position="424"/>
    </location>
</feature>
<gene>
    <name evidence="7" type="ORF">SDRG_02896</name>
</gene>
<dbReference type="InterPro" id="IPR036457">
    <property type="entry name" value="PPM-type-like_dom_sf"/>
</dbReference>
<keyword evidence="3 5" id="KW-0378">Hydrolase</keyword>
<dbReference type="AlphaFoldDB" id="T0R1N2"/>
<organism evidence="7 8">
    <name type="scientific">Saprolegnia diclina (strain VS20)</name>
    <dbReference type="NCBI Taxonomy" id="1156394"/>
    <lineage>
        <taxon>Eukaryota</taxon>
        <taxon>Sar</taxon>
        <taxon>Stramenopiles</taxon>
        <taxon>Oomycota</taxon>
        <taxon>Saprolegniomycetes</taxon>
        <taxon>Saprolegniales</taxon>
        <taxon>Saprolegniaceae</taxon>
        <taxon>Saprolegnia</taxon>
    </lineage>
</organism>
<evidence type="ECO:0000259" key="6">
    <source>
        <dbReference type="PROSITE" id="PS51746"/>
    </source>
</evidence>
<dbReference type="OMA" id="NEWASMV"/>
<evidence type="ECO:0000256" key="3">
    <source>
        <dbReference type="ARBA" id="ARBA00022801"/>
    </source>
</evidence>
<accession>T0R1N2</accession>
<dbReference type="GeneID" id="19943623"/>
<dbReference type="STRING" id="1156394.T0R1N2"/>
<proteinExistence type="inferred from homology"/>
<dbReference type="Gene3D" id="3.60.40.10">
    <property type="entry name" value="PPM-type phosphatase domain"/>
    <property type="match status" value="1"/>
</dbReference>
<dbReference type="InterPro" id="IPR000222">
    <property type="entry name" value="PP2C_BS"/>
</dbReference>
<evidence type="ECO:0000256" key="4">
    <source>
        <dbReference type="ARBA" id="ARBA00022912"/>
    </source>
</evidence>
<dbReference type="eggNOG" id="ENOG502S9VW">
    <property type="taxonomic scope" value="Eukaryota"/>
</dbReference>
<dbReference type="VEuPathDB" id="FungiDB:SDRG_02896"/>
<evidence type="ECO:0000313" key="8">
    <source>
        <dbReference type="Proteomes" id="UP000030762"/>
    </source>
</evidence>
<dbReference type="Pfam" id="PF00481">
    <property type="entry name" value="PP2C"/>
    <property type="match status" value="2"/>
</dbReference>
<dbReference type="InterPro" id="IPR001932">
    <property type="entry name" value="PPM-type_phosphatase-like_dom"/>
</dbReference>
<keyword evidence="2" id="KW-0479">Metal-binding</keyword>
<reference evidence="7 8" key="1">
    <citation type="submission" date="2012-04" db="EMBL/GenBank/DDBJ databases">
        <title>The Genome Sequence of Saprolegnia declina VS20.</title>
        <authorList>
            <consortium name="The Broad Institute Genome Sequencing Platform"/>
            <person name="Russ C."/>
            <person name="Nusbaum C."/>
            <person name="Tyler B."/>
            <person name="van West P."/>
            <person name="Dieguez-Uribeondo J."/>
            <person name="de Bruijn I."/>
            <person name="Tripathy S."/>
            <person name="Jiang R."/>
            <person name="Young S.K."/>
            <person name="Zeng Q."/>
            <person name="Gargeya S."/>
            <person name="Fitzgerald M."/>
            <person name="Haas B."/>
            <person name="Abouelleil A."/>
            <person name="Alvarado L."/>
            <person name="Arachchi H.M."/>
            <person name="Berlin A."/>
            <person name="Chapman S.B."/>
            <person name="Goldberg J."/>
            <person name="Griggs A."/>
            <person name="Gujja S."/>
            <person name="Hansen M."/>
            <person name="Howarth C."/>
            <person name="Imamovic A."/>
            <person name="Larimer J."/>
            <person name="McCowen C."/>
            <person name="Montmayeur A."/>
            <person name="Murphy C."/>
            <person name="Neiman D."/>
            <person name="Pearson M."/>
            <person name="Priest M."/>
            <person name="Roberts A."/>
            <person name="Saif S."/>
            <person name="Shea T."/>
            <person name="Sisk P."/>
            <person name="Sykes S."/>
            <person name="Wortman J."/>
            <person name="Nusbaum C."/>
            <person name="Birren B."/>
        </authorList>
    </citation>
    <scope>NUCLEOTIDE SEQUENCE [LARGE SCALE GENOMIC DNA]</scope>
    <source>
        <strain evidence="7 8">VS20</strain>
    </source>
</reference>
<keyword evidence="4 5" id="KW-0904">Protein phosphatase</keyword>
<comment type="subcellular location">
    <subcellularLocation>
        <location evidence="1">Membrane</location>
        <topology evidence="1">Peripheral membrane protein</topology>
    </subcellularLocation>
</comment>
<dbReference type="GO" id="GO:0016020">
    <property type="term" value="C:membrane"/>
    <property type="evidence" value="ECO:0007669"/>
    <property type="project" value="UniProtKB-SubCell"/>
</dbReference>
<dbReference type="PROSITE" id="PS01032">
    <property type="entry name" value="PPM_1"/>
    <property type="match status" value="1"/>
</dbReference>
<dbReference type="PANTHER" id="PTHR47992">
    <property type="entry name" value="PROTEIN PHOSPHATASE"/>
    <property type="match status" value="1"/>
</dbReference>
<evidence type="ECO:0000256" key="5">
    <source>
        <dbReference type="RuleBase" id="RU003465"/>
    </source>
</evidence>
<keyword evidence="8" id="KW-1185">Reference proteome</keyword>
<evidence type="ECO:0000256" key="1">
    <source>
        <dbReference type="ARBA" id="ARBA00004170"/>
    </source>
</evidence>
<dbReference type="PROSITE" id="PS51746">
    <property type="entry name" value="PPM_2"/>
    <property type="match status" value="1"/>
</dbReference>
<dbReference type="InterPro" id="IPR015655">
    <property type="entry name" value="PP2C"/>
</dbReference>
<dbReference type="EMBL" id="JH767137">
    <property type="protein sequence ID" value="EQC40250.1"/>
    <property type="molecule type" value="Genomic_DNA"/>
</dbReference>
<dbReference type="Proteomes" id="UP000030762">
    <property type="component" value="Unassembled WGS sequence"/>
</dbReference>
<protein>
    <recommendedName>
        <fullName evidence="6">PPM-type phosphatase domain-containing protein</fullName>
    </recommendedName>
</protein>
<evidence type="ECO:0000313" key="7">
    <source>
        <dbReference type="EMBL" id="EQC40250.1"/>
    </source>
</evidence>
<dbReference type="OrthoDB" id="10264738at2759"/>
<sequence length="427" mass="45848">MAEGFEKQAVFRRLGSSVQTSAEAKGARIVIAASGTTDIGSARCAVNQDTYMALDVGGGSVVLGVFDGHGKETGHIAAEAAKAFFMSHFELPESLAAIEAQPEAELRSLFGQCHAHIYRAFQAHYASLGLCMRDDSLNGRSFLLKRKGPSQPYTCVQGGTTATLAILLHGTRLLVANVGDSSALLAGANSVRITPLHALSDAPIYCPHAPSSSSDGNPCESENNNCSDHTMHHLISGDHSAESRIEFDRVATSDVQGLQFLYDAPCVANRLVRVPIFTKNSAGDVVQSAGGRYYKNVRNEWASMVAAPIDAAFADCLAFTRSLGDFHLHAHGLSWQPDVLDISLFDDPTSSSELAIVLATDGVWDVWQYDELAQFVLSTKNESDASPEVDAKARARRLLQENLAKAHTIFGDQADNMTAVLCYLSRT</sequence>
<comment type="similarity">
    <text evidence="5">Belongs to the PP2C family.</text>
</comment>
<dbReference type="SUPFAM" id="SSF81606">
    <property type="entry name" value="PP2C-like"/>
    <property type="match status" value="1"/>
</dbReference>
<dbReference type="RefSeq" id="XP_008606724.1">
    <property type="nucleotide sequence ID" value="XM_008608502.1"/>
</dbReference>
<dbReference type="SMART" id="SM00332">
    <property type="entry name" value="PP2Cc"/>
    <property type="match status" value="1"/>
</dbReference>
<dbReference type="CDD" id="cd00143">
    <property type="entry name" value="PP2Cc"/>
    <property type="match status" value="1"/>
</dbReference>
<name>T0R1N2_SAPDV</name>